<dbReference type="Proteomes" id="UP000886520">
    <property type="component" value="Chromosome 21"/>
</dbReference>
<dbReference type="AlphaFoldDB" id="A0A9D4Z7T3"/>
<sequence length="156" mass="17106">MLQDGHKRARLYSLVSESASAPHLETDKGNLLRCFLGKSCRVKNQSVSSSKVGMQLARLQSNDKGSADVPIYMPVGVNTPGFGKDEYSRHHLVLLGFTKLALLSGTVIRSRQQLAKGHYTEGLELIDSVLDVVCIAKEAENYDCLQAHSEKKAYGL</sequence>
<keyword evidence="2" id="KW-1185">Reference proteome</keyword>
<evidence type="ECO:0000313" key="2">
    <source>
        <dbReference type="Proteomes" id="UP000886520"/>
    </source>
</evidence>
<dbReference type="EMBL" id="JABFUD020000021">
    <property type="protein sequence ID" value="KAI5062831.1"/>
    <property type="molecule type" value="Genomic_DNA"/>
</dbReference>
<protein>
    <submittedName>
        <fullName evidence="1">Uncharacterized protein</fullName>
    </submittedName>
</protein>
<organism evidence="1 2">
    <name type="scientific">Adiantum capillus-veneris</name>
    <name type="common">Maidenhair fern</name>
    <dbReference type="NCBI Taxonomy" id="13818"/>
    <lineage>
        <taxon>Eukaryota</taxon>
        <taxon>Viridiplantae</taxon>
        <taxon>Streptophyta</taxon>
        <taxon>Embryophyta</taxon>
        <taxon>Tracheophyta</taxon>
        <taxon>Polypodiopsida</taxon>
        <taxon>Polypodiidae</taxon>
        <taxon>Polypodiales</taxon>
        <taxon>Pteridineae</taxon>
        <taxon>Pteridaceae</taxon>
        <taxon>Vittarioideae</taxon>
        <taxon>Adiantum</taxon>
    </lineage>
</organism>
<gene>
    <name evidence="1" type="ORF">GOP47_0021378</name>
</gene>
<name>A0A9D4Z7T3_ADICA</name>
<comment type="caution">
    <text evidence="1">The sequence shown here is derived from an EMBL/GenBank/DDBJ whole genome shotgun (WGS) entry which is preliminary data.</text>
</comment>
<proteinExistence type="predicted"/>
<reference evidence="1" key="1">
    <citation type="submission" date="2021-01" db="EMBL/GenBank/DDBJ databases">
        <title>Adiantum capillus-veneris genome.</title>
        <authorList>
            <person name="Fang Y."/>
            <person name="Liao Q."/>
        </authorList>
    </citation>
    <scope>NUCLEOTIDE SEQUENCE</scope>
    <source>
        <strain evidence="1">H3</strain>
        <tissue evidence="1">Leaf</tissue>
    </source>
</reference>
<evidence type="ECO:0000313" key="1">
    <source>
        <dbReference type="EMBL" id="KAI5062831.1"/>
    </source>
</evidence>
<accession>A0A9D4Z7T3</accession>